<evidence type="ECO:0000313" key="1">
    <source>
        <dbReference type="EMBL" id="MXV17707.1"/>
    </source>
</evidence>
<organism evidence="1 2">
    <name type="scientific">Hufsiella ginkgonis</name>
    <dbReference type="NCBI Taxonomy" id="2695274"/>
    <lineage>
        <taxon>Bacteria</taxon>
        <taxon>Pseudomonadati</taxon>
        <taxon>Bacteroidota</taxon>
        <taxon>Sphingobacteriia</taxon>
        <taxon>Sphingobacteriales</taxon>
        <taxon>Sphingobacteriaceae</taxon>
        <taxon>Hufsiella</taxon>
    </lineage>
</organism>
<dbReference type="Proteomes" id="UP000451233">
    <property type="component" value="Unassembled WGS sequence"/>
</dbReference>
<evidence type="ECO:0000313" key="2">
    <source>
        <dbReference type="Proteomes" id="UP000451233"/>
    </source>
</evidence>
<name>A0A7K1Y4C0_9SPHI</name>
<dbReference type="AlphaFoldDB" id="A0A7K1Y4C0"/>
<dbReference type="InterPro" id="IPR020503">
    <property type="entry name" value="Uncharacterised_Rv2561"/>
</dbReference>
<reference evidence="1 2" key="1">
    <citation type="submission" date="2019-11" db="EMBL/GenBank/DDBJ databases">
        <title>Pedobacter sp. HMF7056 Genome sequencing and assembly.</title>
        <authorList>
            <person name="Kang H."/>
            <person name="Kim H."/>
            <person name="Joh K."/>
        </authorList>
    </citation>
    <scope>NUCLEOTIDE SEQUENCE [LARGE SCALE GENOMIC DNA]</scope>
    <source>
        <strain evidence="1 2">HMF7056</strain>
    </source>
</reference>
<dbReference type="InterPro" id="IPR029787">
    <property type="entry name" value="Nucleotide_cyclase"/>
</dbReference>
<dbReference type="SUPFAM" id="SSF55073">
    <property type="entry name" value="Nucleotide cyclase"/>
    <property type="match status" value="1"/>
</dbReference>
<comment type="caution">
    <text evidence="1">The sequence shown here is derived from an EMBL/GenBank/DDBJ whole genome shotgun (WGS) entry which is preliminary data.</text>
</comment>
<dbReference type="RefSeq" id="WP_160908693.1">
    <property type="nucleotide sequence ID" value="NZ_WVHS01000005.1"/>
</dbReference>
<keyword evidence="2" id="KW-1185">Reference proteome</keyword>
<sequence length="205" mass="23544">MNQCDDLLPAFFCVPDITGFTRLIATADIEFSKEIIPGLLRRLVDSNILKMNVGEIEGDAIFFYRTGRLPAAARVIKQCHLFFSTFETYIATYKKSHPEHYEKHLADGQLGLKVIIHYGCACPANIKGRTKLIGKDVIIAHRLLKNSLDENEYILFTEDYVRRVRRNYGGVIFAEDWRSGSETYEYIGEVKYNYLTPDEFGRAED</sequence>
<dbReference type="Gene3D" id="3.30.70.1230">
    <property type="entry name" value="Nucleotide cyclase"/>
    <property type="match status" value="1"/>
</dbReference>
<gene>
    <name evidence="1" type="ORF">GS398_20565</name>
</gene>
<proteinExistence type="predicted"/>
<dbReference type="EMBL" id="WVHS01000005">
    <property type="protein sequence ID" value="MXV17707.1"/>
    <property type="molecule type" value="Genomic_DNA"/>
</dbReference>
<accession>A0A7K1Y4C0</accession>
<protein>
    <submittedName>
        <fullName evidence="1">DUF2652 domain-containing protein</fullName>
    </submittedName>
</protein>
<dbReference type="Pfam" id="PF10851">
    <property type="entry name" value="DUF2652"/>
    <property type="match status" value="1"/>
</dbReference>